<organism evidence="7 8">
    <name type="scientific">Penicillium daleae</name>
    <dbReference type="NCBI Taxonomy" id="63821"/>
    <lineage>
        <taxon>Eukaryota</taxon>
        <taxon>Fungi</taxon>
        <taxon>Dikarya</taxon>
        <taxon>Ascomycota</taxon>
        <taxon>Pezizomycotina</taxon>
        <taxon>Eurotiomycetes</taxon>
        <taxon>Eurotiomycetidae</taxon>
        <taxon>Eurotiales</taxon>
        <taxon>Aspergillaceae</taxon>
        <taxon>Penicillium</taxon>
    </lineage>
</organism>
<feature type="region of interest" description="Disordered" evidence="5">
    <location>
        <begin position="616"/>
        <end position="670"/>
    </location>
</feature>
<proteinExistence type="predicted"/>
<dbReference type="GO" id="GO:0000785">
    <property type="term" value="C:chromatin"/>
    <property type="evidence" value="ECO:0007669"/>
    <property type="project" value="TreeGrafter"/>
</dbReference>
<evidence type="ECO:0000256" key="2">
    <source>
        <dbReference type="ARBA" id="ARBA00022771"/>
    </source>
</evidence>
<reference evidence="7" key="1">
    <citation type="submission" date="2022-12" db="EMBL/GenBank/DDBJ databases">
        <authorList>
            <person name="Petersen C."/>
        </authorList>
    </citation>
    <scope>NUCLEOTIDE SEQUENCE</scope>
    <source>
        <strain evidence="7">IBT 16125</strain>
    </source>
</reference>
<feature type="region of interest" description="Disordered" evidence="5">
    <location>
        <begin position="1106"/>
        <end position="1163"/>
    </location>
</feature>
<dbReference type="Proteomes" id="UP001213681">
    <property type="component" value="Unassembled WGS sequence"/>
</dbReference>
<feature type="compositionally biased region" description="Polar residues" evidence="5">
    <location>
        <begin position="698"/>
        <end position="729"/>
    </location>
</feature>
<gene>
    <name evidence="7" type="ORF">N7458_010294</name>
</gene>
<keyword evidence="8" id="KW-1185">Reference proteome</keyword>
<feature type="domain" description="SP-RING-type" evidence="6">
    <location>
        <begin position="993"/>
        <end position="1083"/>
    </location>
</feature>
<reference evidence="7" key="2">
    <citation type="journal article" date="2023" name="IMA Fungus">
        <title>Comparative genomic study of the Penicillium genus elucidates a diverse pangenome and 15 lateral gene transfer events.</title>
        <authorList>
            <person name="Petersen C."/>
            <person name="Sorensen T."/>
            <person name="Nielsen M.R."/>
            <person name="Sondergaard T.E."/>
            <person name="Sorensen J.L."/>
            <person name="Fitzpatrick D.A."/>
            <person name="Frisvad J.C."/>
            <person name="Nielsen K.L."/>
        </authorList>
    </citation>
    <scope>NUCLEOTIDE SEQUENCE</scope>
    <source>
        <strain evidence="7">IBT 16125</strain>
    </source>
</reference>
<dbReference type="GeneID" id="81603919"/>
<feature type="compositionally biased region" description="Low complexity" evidence="5">
    <location>
        <begin position="683"/>
        <end position="694"/>
    </location>
</feature>
<dbReference type="Gene3D" id="3.30.40.10">
    <property type="entry name" value="Zinc/RING finger domain, C3HC4 (zinc finger)"/>
    <property type="match status" value="1"/>
</dbReference>
<dbReference type="CDD" id="cd16650">
    <property type="entry name" value="SP-RING_PIAS-like"/>
    <property type="match status" value="1"/>
</dbReference>
<keyword evidence="3" id="KW-0862">Zinc</keyword>
<evidence type="ECO:0000259" key="6">
    <source>
        <dbReference type="PROSITE" id="PS51044"/>
    </source>
</evidence>
<feature type="compositionally biased region" description="Low complexity" evidence="5">
    <location>
        <begin position="649"/>
        <end position="665"/>
    </location>
</feature>
<sequence length="1163" mass="127941">MGSPRLQRSRRPADYLEDSNSTASLFLGGVRRDWMASAGTSNPREARPAAMFPPKPLTSPPVVASSKVPGGIDGPGPAELALMLPVIPGATIQISATTSQQPLPNVPSKPDPPTTAFPSPVPSPGSHPSPIPSPRPTIPNDPPVADLAVPPASDKPLAAATVTARLRSDENASPRPSVSNQPTPQPVQNQAPGPRLPEVAEHPQIIRSNNVPHTTDARPRPLEVVTNGVQAPSLQTPNGPNQSPSLGLQASPNLPASHAIASPLQQAIPTPHLASRYLGLPSSNDWMRWRFHAEVILKDARECSPNLGELRALLLCNACDDNDLFYLVLHQIYCEMSRDAHGTIAKIPVLGDERCQVGLYRLSALLEDNSKLSGPLLEAFCVYPVRLEEFMNAPWYKALLKQVVDCLLCLVSQSFLKTEYHREIYERRYPPLVKELSQQYGMTSPVLLGVIFMSICRHIYDPSRTNLLQHYFKKDLFLVAKSAGPDALFALIEDYRNIPMKIHFAPHPRPLLPAPVNQRPPQPPGVAPVGSACPAVPSPVVNSPATASPEPQANGQQPPANPSPRIQSSNMASIPQNMQHAQYVDQHGRRLSSQQVWQMTRMAQGQGHPLQPVLLQPVHPAHGQGQSTQMGPVPMVVANPTPQVQVPGSTLPSQLNPSPSPSQHSAPGWPNYVVQQQQPHFPQQFQFQQQQQQPPQAPSTQHRSTGDSAAQLSAASHAVQTSVISRTGHSSARQSPSVRPVPVSSPVVQVPQRQTSRPRVPLGSPLLPPEGYRAPLIVHPNPMRVGLHQADLRDPIRHLVRPTSGGGLEETALYQYLGGFLLSPTRIDPEVFSYRWKFSISASDYQCFPRYADSSQGRRQVRTIQPGCRTYRLRTIVLPDKQKEDVQTFWPTANTTWPSVLYIFVNKIEVYVRRKVHNGKDIPLDITRYLREGDNEVNVHLLLGPGECKDFHYALGIETMYISEYKEVLAKTRQSPACDTRTDIKKRLNPTTDDDELAVVTDSLTIPLIDPFMAQVCKIPARSTNCTHIECFDLETFITTRKSLSGHSPMNDDWRCPICKADARPQFLIVDHFFVEVYDALKKGGYLETAQSIQVRADGKWTVKTVSDDASPSSPIRGRLSQSPWSGKRKADSITDAAEQSSRPKHENSPNVPTEEPMIIEID</sequence>
<dbReference type="PROSITE" id="PS51044">
    <property type="entry name" value="ZF_SP_RING"/>
    <property type="match status" value="1"/>
</dbReference>
<evidence type="ECO:0000256" key="4">
    <source>
        <dbReference type="PROSITE-ProRule" id="PRU00452"/>
    </source>
</evidence>
<dbReference type="PANTHER" id="PTHR10782">
    <property type="entry name" value="ZINC FINGER MIZ DOMAIN-CONTAINING PROTEIN"/>
    <property type="match status" value="1"/>
</dbReference>
<dbReference type="Pfam" id="PF02891">
    <property type="entry name" value="zf-MIZ"/>
    <property type="match status" value="1"/>
</dbReference>
<feature type="region of interest" description="Disordered" evidence="5">
    <location>
        <begin position="230"/>
        <end position="254"/>
    </location>
</feature>
<dbReference type="AlphaFoldDB" id="A0AAD6C0U1"/>
<feature type="compositionally biased region" description="Low complexity" evidence="5">
    <location>
        <begin position="730"/>
        <end position="761"/>
    </location>
</feature>
<keyword evidence="2 4" id="KW-0863">Zinc-finger</keyword>
<evidence type="ECO:0000256" key="1">
    <source>
        <dbReference type="ARBA" id="ARBA00022723"/>
    </source>
</evidence>
<evidence type="ECO:0000313" key="7">
    <source>
        <dbReference type="EMBL" id="KAJ5439296.1"/>
    </source>
</evidence>
<feature type="region of interest" description="Disordered" evidence="5">
    <location>
        <begin position="1"/>
        <end position="21"/>
    </location>
</feature>
<feature type="region of interest" description="Disordered" evidence="5">
    <location>
        <begin position="36"/>
        <end position="70"/>
    </location>
</feature>
<accession>A0AAD6C0U1</accession>
<name>A0AAD6C0U1_9EURO</name>
<evidence type="ECO:0000256" key="3">
    <source>
        <dbReference type="ARBA" id="ARBA00022833"/>
    </source>
</evidence>
<protein>
    <recommendedName>
        <fullName evidence="6">SP-RING-type domain-containing protein</fullName>
    </recommendedName>
</protein>
<dbReference type="GO" id="GO:0016925">
    <property type="term" value="P:protein sumoylation"/>
    <property type="evidence" value="ECO:0007669"/>
    <property type="project" value="TreeGrafter"/>
</dbReference>
<dbReference type="GO" id="GO:0008270">
    <property type="term" value="F:zinc ion binding"/>
    <property type="evidence" value="ECO:0007669"/>
    <property type="project" value="UniProtKB-KW"/>
</dbReference>
<feature type="region of interest" description="Disordered" evidence="5">
    <location>
        <begin position="95"/>
        <end position="151"/>
    </location>
</feature>
<feature type="compositionally biased region" description="Polar residues" evidence="5">
    <location>
        <begin position="174"/>
        <end position="191"/>
    </location>
</feature>
<dbReference type="PANTHER" id="PTHR10782:SF4">
    <property type="entry name" value="TONALLI, ISOFORM E"/>
    <property type="match status" value="1"/>
</dbReference>
<dbReference type="InterPro" id="IPR013083">
    <property type="entry name" value="Znf_RING/FYVE/PHD"/>
</dbReference>
<keyword evidence="1" id="KW-0479">Metal-binding</keyword>
<feature type="region of interest" description="Disordered" evidence="5">
    <location>
        <begin position="537"/>
        <end position="570"/>
    </location>
</feature>
<dbReference type="GO" id="GO:0061665">
    <property type="term" value="F:SUMO ligase activity"/>
    <property type="evidence" value="ECO:0007669"/>
    <property type="project" value="TreeGrafter"/>
</dbReference>
<feature type="compositionally biased region" description="Pro residues" evidence="5">
    <location>
        <begin position="104"/>
        <end position="142"/>
    </location>
</feature>
<evidence type="ECO:0000313" key="8">
    <source>
        <dbReference type="Proteomes" id="UP001213681"/>
    </source>
</evidence>
<dbReference type="RefSeq" id="XP_056762525.1">
    <property type="nucleotide sequence ID" value="XM_056913676.1"/>
</dbReference>
<feature type="compositionally biased region" description="Polar residues" evidence="5">
    <location>
        <begin position="1106"/>
        <end position="1125"/>
    </location>
</feature>
<evidence type="ECO:0000256" key="5">
    <source>
        <dbReference type="SAM" id="MobiDB-lite"/>
    </source>
</evidence>
<dbReference type="InterPro" id="IPR004181">
    <property type="entry name" value="Znf_MIZ"/>
</dbReference>
<feature type="region of interest" description="Disordered" evidence="5">
    <location>
        <begin position="167"/>
        <end position="196"/>
    </location>
</feature>
<comment type="caution">
    <text evidence="7">The sequence shown here is derived from an EMBL/GenBank/DDBJ whole genome shotgun (WGS) entry which is preliminary data.</text>
</comment>
<feature type="region of interest" description="Disordered" evidence="5">
    <location>
        <begin position="683"/>
        <end position="766"/>
    </location>
</feature>
<feature type="compositionally biased region" description="Low complexity" evidence="5">
    <location>
        <begin position="537"/>
        <end position="558"/>
    </location>
</feature>
<dbReference type="EMBL" id="JAPVEA010000008">
    <property type="protein sequence ID" value="KAJ5439296.1"/>
    <property type="molecule type" value="Genomic_DNA"/>
</dbReference>